<name>A0A0L1JKA4_9RHOB</name>
<gene>
    <name evidence="2" type="ORF">ATO11_18545</name>
</gene>
<dbReference type="AlphaFoldDB" id="A0A0L1JKA4"/>
<reference evidence="2 3" key="1">
    <citation type="journal article" date="2015" name="Int. J. Syst. Evol. Microbiol.">
        <title>Aestuariivita atlantica sp. nov., isolated from deep sea sediment of the Atlantic Ocean.</title>
        <authorList>
            <person name="Li G."/>
            <person name="Lai Q."/>
            <person name="Du Y."/>
            <person name="Liu X."/>
            <person name="Sun F."/>
            <person name="Shao Z."/>
        </authorList>
    </citation>
    <scope>NUCLEOTIDE SEQUENCE [LARGE SCALE GENOMIC DNA]</scope>
    <source>
        <strain evidence="2 3">22II-S11-z3</strain>
    </source>
</reference>
<accession>A0A0L1JKA4</accession>
<organism evidence="2 3">
    <name type="scientific">Pseudaestuariivita atlantica</name>
    <dbReference type="NCBI Taxonomy" id="1317121"/>
    <lineage>
        <taxon>Bacteria</taxon>
        <taxon>Pseudomonadati</taxon>
        <taxon>Pseudomonadota</taxon>
        <taxon>Alphaproteobacteria</taxon>
        <taxon>Rhodobacterales</taxon>
        <taxon>Paracoccaceae</taxon>
        <taxon>Pseudaestuariivita</taxon>
    </lineage>
</organism>
<comment type="caution">
    <text evidence="2">The sequence shown here is derived from an EMBL/GenBank/DDBJ whole genome shotgun (WGS) entry which is preliminary data.</text>
</comment>
<dbReference type="Proteomes" id="UP000036938">
    <property type="component" value="Unassembled WGS sequence"/>
</dbReference>
<keyword evidence="1" id="KW-1133">Transmembrane helix</keyword>
<evidence type="ECO:0000313" key="2">
    <source>
        <dbReference type="EMBL" id="KNG92189.1"/>
    </source>
</evidence>
<proteinExistence type="predicted"/>
<sequence length="61" mass="6301">MMSGEIVCSLSLPDDIDGTMDWTGTFEGLKAVAYAGAMTLVSFVYLASVIASGLAAIDARP</sequence>
<evidence type="ECO:0000313" key="3">
    <source>
        <dbReference type="Proteomes" id="UP000036938"/>
    </source>
</evidence>
<keyword evidence="3" id="KW-1185">Reference proteome</keyword>
<protein>
    <submittedName>
        <fullName evidence="2">Uncharacterized protein</fullName>
    </submittedName>
</protein>
<dbReference type="STRING" id="1317121.ATO11_18545"/>
<keyword evidence="1" id="KW-0472">Membrane</keyword>
<keyword evidence="1" id="KW-0812">Transmembrane</keyword>
<feature type="transmembrane region" description="Helical" evidence="1">
    <location>
        <begin position="31"/>
        <end position="57"/>
    </location>
</feature>
<evidence type="ECO:0000256" key="1">
    <source>
        <dbReference type="SAM" id="Phobius"/>
    </source>
</evidence>
<dbReference type="EMBL" id="AQQZ01000012">
    <property type="protein sequence ID" value="KNG92189.1"/>
    <property type="molecule type" value="Genomic_DNA"/>
</dbReference>